<dbReference type="InterPro" id="IPR000160">
    <property type="entry name" value="GGDEF_dom"/>
</dbReference>
<dbReference type="Gene3D" id="3.30.70.270">
    <property type="match status" value="1"/>
</dbReference>
<keyword evidence="1" id="KW-0472">Membrane</keyword>
<dbReference type="InterPro" id="IPR029787">
    <property type="entry name" value="Nucleotide_cyclase"/>
</dbReference>
<keyword evidence="4" id="KW-1185">Reference proteome</keyword>
<dbReference type="InterPro" id="IPR043128">
    <property type="entry name" value="Rev_trsase/Diguanyl_cyclase"/>
</dbReference>
<dbReference type="AlphaFoldDB" id="A0A9X3IQX4"/>
<feature type="transmembrane region" description="Helical" evidence="1">
    <location>
        <begin position="12"/>
        <end position="36"/>
    </location>
</feature>
<dbReference type="SUPFAM" id="SSF55073">
    <property type="entry name" value="Nucleotide cyclase"/>
    <property type="match status" value="1"/>
</dbReference>
<dbReference type="Proteomes" id="UP001150830">
    <property type="component" value="Unassembled WGS sequence"/>
</dbReference>
<feature type="domain" description="GGDEF" evidence="2">
    <location>
        <begin position="200"/>
        <end position="329"/>
    </location>
</feature>
<dbReference type="NCBIfam" id="TIGR00254">
    <property type="entry name" value="GGDEF"/>
    <property type="match status" value="1"/>
</dbReference>
<accession>A0A9X3IQX4</accession>
<comment type="caution">
    <text evidence="3">The sequence shown here is derived from an EMBL/GenBank/DDBJ whole genome shotgun (WGS) entry which is preliminary data.</text>
</comment>
<name>A0A9X3IQX4_9GAMM</name>
<protein>
    <submittedName>
        <fullName evidence="3">GGDEF domain-containing protein</fullName>
    </submittedName>
</protein>
<dbReference type="SMART" id="SM00267">
    <property type="entry name" value="GGDEF"/>
    <property type="match status" value="1"/>
</dbReference>
<dbReference type="Pfam" id="PF00990">
    <property type="entry name" value="GGDEF"/>
    <property type="match status" value="1"/>
</dbReference>
<feature type="transmembrane region" description="Helical" evidence="1">
    <location>
        <begin position="68"/>
        <end position="85"/>
    </location>
</feature>
<reference evidence="3" key="1">
    <citation type="submission" date="2022-11" db="EMBL/GenBank/DDBJ databases">
        <title>Parathalassolutuus dongxingensis gen. nov., sp. nov., a novel member of family Oceanospirillaceae isolated from a coastal shrimp pond in Guangxi, China.</title>
        <authorList>
            <person name="Chen H."/>
        </authorList>
    </citation>
    <scope>NUCLEOTIDE SEQUENCE</scope>
    <source>
        <strain evidence="3">G-43</strain>
    </source>
</reference>
<feature type="transmembrane region" description="Helical" evidence="1">
    <location>
        <begin position="114"/>
        <end position="132"/>
    </location>
</feature>
<keyword evidence="1" id="KW-0812">Transmembrane</keyword>
<evidence type="ECO:0000313" key="4">
    <source>
        <dbReference type="Proteomes" id="UP001150830"/>
    </source>
</evidence>
<gene>
    <name evidence="3" type="ORF">OUO13_03560</name>
</gene>
<dbReference type="PROSITE" id="PS50887">
    <property type="entry name" value="GGDEF"/>
    <property type="match status" value="1"/>
</dbReference>
<proteinExistence type="predicted"/>
<evidence type="ECO:0000256" key="1">
    <source>
        <dbReference type="SAM" id="Phobius"/>
    </source>
</evidence>
<dbReference type="EMBL" id="JAPNOA010000016">
    <property type="protein sequence ID" value="MCY0964251.1"/>
    <property type="molecule type" value="Genomic_DNA"/>
</dbReference>
<sequence length="329" mass="36625">MMEVLVNRNRLLRLRALAFVVLALVMLALLADLYWLGLYTRVLALMLTPPLLLLAAGAIWMEASALQSFWVCLLTLTGLVIPQLWLMADDLQASLHGLLMVPFLSCLMLEHRLAYRINLLMCGVVLVVALLNNPCLEALRAAMIYLLVMMAVAMLARMLLQRQALLHSLMLHDEVSGACNARHFSVVLGREVARSQRARRPVSLIGLSLEEYGQLLHLHGAAAVAHFLADLVVAVRQEVRAGDDIFRLRDDLFVLMLPDCPEDGAIVLMERIKRQLDQRQSPAMADMALAVATVTRTPDENGVDLEKRLTKRLAKQRRANLQAAAFVNG</sequence>
<keyword evidence="1" id="KW-1133">Transmembrane helix</keyword>
<evidence type="ECO:0000259" key="2">
    <source>
        <dbReference type="PROSITE" id="PS50887"/>
    </source>
</evidence>
<feature type="transmembrane region" description="Helical" evidence="1">
    <location>
        <begin position="138"/>
        <end position="160"/>
    </location>
</feature>
<evidence type="ECO:0000313" key="3">
    <source>
        <dbReference type="EMBL" id="MCY0964251.1"/>
    </source>
</evidence>
<organism evidence="3 4">
    <name type="scientific">Parathalassolituus penaei</name>
    <dbReference type="NCBI Taxonomy" id="2997323"/>
    <lineage>
        <taxon>Bacteria</taxon>
        <taxon>Pseudomonadati</taxon>
        <taxon>Pseudomonadota</taxon>
        <taxon>Gammaproteobacteria</taxon>
        <taxon>Oceanospirillales</taxon>
        <taxon>Oceanospirillaceae</taxon>
        <taxon>Parathalassolituus</taxon>
    </lineage>
</organism>
<dbReference type="RefSeq" id="WP_283172469.1">
    <property type="nucleotide sequence ID" value="NZ_JAPNOA010000016.1"/>
</dbReference>
<feature type="transmembrane region" description="Helical" evidence="1">
    <location>
        <begin position="42"/>
        <end position="61"/>
    </location>
</feature>